<evidence type="ECO:0000256" key="1">
    <source>
        <dbReference type="ARBA" id="ARBA00000085"/>
    </source>
</evidence>
<organism evidence="19 20">
    <name type="scientific">Motilimonas cestriensis</name>
    <dbReference type="NCBI Taxonomy" id="2742685"/>
    <lineage>
        <taxon>Bacteria</taxon>
        <taxon>Pseudomonadati</taxon>
        <taxon>Pseudomonadota</taxon>
        <taxon>Gammaproteobacteria</taxon>
        <taxon>Alteromonadales</taxon>
        <taxon>Alteromonadales genera incertae sedis</taxon>
        <taxon>Motilimonas</taxon>
    </lineage>
</organism>
<evidence type="ECO:0000256" key="8">
    <source>
        <dbReference type="ARBA" id="ARBA00022840"/>
    </source>
</evidence>
<dbReference type="SUPFAM" id="SSF55785">
    <property type="entry name" value="PYP-like sensor domain (PAS domain)"/>
    <property type="match status" value="2"/>
</dbReference>
<dbReference type="PROSITE" id="PS50113">
    <property type="entry name" value="PAC"/>
    <property type="match status" value="2"/>
</dbReference>
<accession>A0ABS8W9K3</accession>
<feature type="domain" description="PAC" evidence="17">
    <location>
        <begin position="367"/>
        <end position="419"/>
    </location>
</feature>
<dbReference type="Gene3D" id="1.20.120.160">
    <property type="entry name" value="HPT domain"/>
    <property type="match status" value="1"/>
</dbReference>
<sequence length="1065" mass="120085">MSQTDFQVGSQIETLIETRVFNAMTCPILICDAMISHIPITYVNFAFESMCEEAADQIIDKPCLQLLNEKCNPEGVIALRQGLQESQLSKQSFYNEELNVSVTPLYESSQPVAQFLLQFNTVPFQAGITAETSPKSIISCSDEPSVAAFLLEELTERERLFQSAFSQAAVGIARLDLSGLFIEVNEQLCQYLGYKEQKLLEMNIGDVTLQQDVVQNTLKAQMLELVQKREGSFNLELQFITLDKRAFWANFTVSVVTDQDHKPKYFTVIIDDIESIKHAEAELLRSKQERDHLLECRTLASEAGGICNWSINIKTQALYWDSHMYKMYGVPFQENLTYQAWRDTLHPDDLVATESAFFSAIANNCPFKYEFRIVNQQTGDIRWVKASAYVVYKDDEPSEAFGVNIDVTQEHELNKLLTQEAIEAQQENQAKSRFLATMSHEIRTPMNGVIGMIELLRETEMSNEQIDMLDTISDSSFALLNIINDILDFSKIEAGKMPLERLPISVLELIEKTADVLSVSAHNNGVSIFINVDLSIPEAIYMDPNRVRQILINLVGNAIKFSKQDGLRKGKVILRAQYFKDQIDDSNSNIVFEVEDNGVGMSTAQLKDLFSPFIQADNSTTRKFGGTGLGLSITHSLVTMMGGKVDVESELGNGAIFRAKLPAKVALQTPLYPILNPLKQWWFLVECDDKELEQVCLTIIQGIGCSDKVVQRKEIIFQDILPRVIVLTDGHYKHSDFMQVLQIKPYSKLVSGWVDQNTYRLSARFIKPTQFINALHSLIGEPLKFSKGADGPLDKKQTKRNERTAILPILVAEDHPTNLKVIQGQLSHLGYQYVLCSNGLDAYEKWLKGKFSLLLTDWHMPKMDGLQLTKKIRETELKENRPSTKIVAITANGMSDEVDAGLAVGMNDYMVKPLELNILENVIAKWTRATGSEDKALSVQEEIRQPIDQVASNINIINYNHLHDMMGSEDHVLISEILAMFWDGLVNDVSNLRQIIDTKAGEKLKHIAHGARGASHSSGAFEHAKLFKALEEFGGDWVEAEQLMEQINLLTVQMKRYFQTQGIIK</sequence>
<keyword evidence="6" id="KW-0812">Transmembrane</keyword>
<dbReference type="InterPro" id="IPR036097">
    <property type="entry name" value="HisK_dim/P_sf"/>
</dbReference>
<dbReference type="SUPFAM" id="SSF55874">
    <property type="entry name" value="ATPase domain of HSP90 chaperone/DNA topoisomerase II/histidine kinase"/>
    <property type="match status" value="1"/>
</dbReference>
<evidence type="ECO:0000259" key="18">
    <source>
        <dbReference type="PROSITE" id="PS50894"/>
    </source>
</evidence>
<evidence type="ECO:0000256" key="5">
    <source>
        <dbReference type="ARBA" id="ARBA00022553"/>
    </source>
</evidence>
<feature type="domain" description="PAS" evidence="16">
    <location>
        <begin position="157"/>
        <end position="200"/>
    </location>
</feature>
<evidence type="ECO:0000259" key="17">
    <source>
        <dbReference type="PROSITE" id="PS50113"/>
    </source>
</evidence>
<dbReference type="SUPFAM" id="SSF47384">
    <property type="entry name" value="Homodimeric domain of signal transducing histidine kinase"/>
    <property type="match status" value="1"/>
</dbReference>
<feature type="domain" description="HPt" evidence="18">
    <location>
        <begin position="970"/>
        <end position="1057"/>
    </location>
</feature>
<dbReference type="CDD" id="cd16922">
    <property type="entry name" value="HATPase_EvgS-ArcB-TorS-like"/>
    <property type="match status" value="1"/>
</dbReference>
<evidence type="ECO:0000256" key="12">
    <source>
        <dbReference type="PROSITE-ProRule" id="PRU00110"/>
    </source>
</evidence>
<keyword evidence="9" id="KW-1133">Transmembrane helix</keyword>
<dbReference type="Pfam" id="PF00072">
    <property type="entry name" value="Response_reg"/>
    <property type="match status" value="1"/>
</dbReference>
<gene>
    <name evidence="19" type="ORF">K6Y31_08705</name>
</gene>
<comment type="caution">
    <text evidence="19">The sequence shown here is derived from an EMBL/GenBank/DDBJ whole genome shotgun (WGS) entry which is preliminary data.</text>
</comment>
<proteinExistence type="predicted"/>
<dbReference type="SMART" id="SM00448">
    <property type="entry name" value="REC"/>
    <property type="match status" value="1"/>
</dbReference>
<dbReference type="Pfam" id="PF00989">
    <property type="entry name" value="PAS"/>
    <property type="match status" value="1"/>
</dbReference>
<dbReference type="PANTHER" id="PTHR45339">
    <property type="entry name" value="HYBRID SIGNAL TRANSDUCTION HISTIDINE KINASE J"/>
    <property type="match status" value="1"/>
</dbReference>
<feature type="domain" description="Histidine kinase" evidence="14">
    <location>
        <begin position="437"/>
        <end position="665"/>
    </location>
</feature>
<name>A0ABS8W9K3_9GAMM</name>
<dbReference type="InterPro" id="IPR001789">
    <property type="entry name" value="Sig_transdc_resp-reg_receiver"/>
</dbReference>
<feature type="domain" description="Response regulatory" evidence="15">
    <location>
        <begin position="808"/>
        <end position="927"/>
    </location>
</feature>
<comment type="subcellular location">
    <subcellularLocation>
        <location evidence="2">Cell membrane</location>
        <topology evidence="2">Multi-pass membrane protein</topology>
    </subcellularLocation>
</comment>
<comment type="catalytic activity">
    <reaction evidence="1">
        <text>ATP + protein L-histidine = ADP + protein N-phospho-L-histidine.</text>
        <dbReference type="EC" id="2.7.13.3"/>
    </reaction>
</comment>
<evidence type="ECO:0000256" key="13">
    <source>
        <dbReference type="PROSITE-ProRule" id="PRU00169"/>
    </source>
</evidence>
<dbReference type="InterPro" id="IPR036890">
    <property type="entry name" value="HATPase_C_sf"/>
</dbReference>
<dbReference type="CDD" id="cd00082">
    <property type="entry name" value="HisKA"/>
    <property type="match status" value="1"/>
</dbReference>
<keyword evidence="20" id="KW-1185">Reference proteome</keyword>
<dbReference type="Gene3D" id="3.30.450.20">
    <property type="entry name" value="PAS domain"/>
    <property type="match status" value="3"/>
</dbReference>
<dbReference type="InterPro" id="IPR013767">
    <property type="entry name" value="PAS_fold"/>
</dbReference>
<feature type="modified residue" description="Phosphohistidine" evidence="12">
    <location>
        <position position="1009"/>
    </location>
</feature>
<dbReference type="CDD" id="cd17546">
    <property type="entry name" value="REC_hyHK_CKI1_RcsC-like"/>
    <property type="match status" value="1"/>
</dbReference>
<dbReference type="EC" id="2.7.13.3" evidence="3"/>
<evidence type="ECO:0000256" key="11">
    <source>
        <dbReference type="ARBA" id="ARBA00023136"/>
    </source>
</evidence>
<evidence type="ECO:0000256" key="2">
    <source>
        <dbReference type="ARBA" id="ARBA00004651"/>
    </source>
</evidence>
<feature type="domain" description="PAC" evidence="17">
    <location>
        <begin position="233"/>
        <end position="285"/>
    </location>
</feature>
<dbReference type="InterPro" id="IPR036641">
    <property type="entry name" value="HPT_dom_sf"/>
</dbReference>
<dbReference type="PRINTS" id="PR00344">
    <property type="entry name" value="BCTRLSENSOR"/>
</dbReference>
<dbReference type="PROSITE" id="PS50110">
    <property type="entry name" value="RESPONSE_REGULATORY"/>
    <property type="match status" value="1"/>
</dbReference>
<evidence type="ECO:0000256" key="7">
    <source>
        <dbReference type="ARBA" id="ARBA00022741"/>
    </source>
</evidence>
<evidence type="ECO:0000256" key="4">
    <source>
        <dbReference type="ARBA" id="ARBA00022475"/>
    </source>
</evidence>
<dbReference type="PROSITE" id="PS50894">
    <property type="entry name" value="HPT"/>
    <property type="match status" value="1"/>
</dbReference>
<evidence type="ECO:0000256" key="9">
    <source>
        <dbReference type="ARBA" id="ARBA00022989"/>
    </source>
</evidence>
<dbReference type="InterPro" id="IPR003594">
    <property type="entry name" value="HATPase_dom"/>
</dbReference>
<dbReference type="Gene3D" id="1.10.287.130">
    <property type="match status" value="1"/>
</dbReference>
<dbReference type="InterPro" id="IPR035965">
    <property type="entry name" value="PAS-like_dom_sf"/>
</dbReference>
<reference evidence="19 20" key="1">
    <citation type="journal article" date="2022" name="Environ. Microbiol. Rep.">
        <title>Eco-phylogenetic analyses reveal divergent evolution of vitamin B12 metabolism in the marine bacterial family 'Psychromonadaceae'.</title>
        <authorList>
            <person name="Jin X."/>
            <person name="Yang Y."/>
            <person name="Cao H."/>
            <person name="Gao B."/>
            <person name="Zhao Z."/>
        </authorList>
    </citation>
    <scope>NUCLEOTIDE SEQUENCE [LARGE SCALE GENOMIC DNA]</scope>
    <source>
        <strain evidence="19 20">MKS20</strain>
    </source>
</reference>
<dbReference type="CDD" id="cd00130">
    <property type="entry name" value="PAS"/>
    <property type="match status" value="2"/>
</dbReference>
<dbReference type="SUPFAM" id="SSF52172">
    <property type="entry name" value="CheY-like"/>
    <property type="match status" value="1"/>
</dbReference>
<evidence type="ECO:0000259" key="14">
    <source>
        <dbReference type="PROSITE" id="PS50109"/>
    </source>
</evidence>
<evidence type="ECO:0000259" key="15">
    <source>
        <dbReference type="PROSITE" id="PS50110"/>
    </source>
</evidence>
<evidence type="ECO:0000313" key="20">
    <source>
        <dbReference type="Proteomes" id="UP001201273"/>
    </source>
</evidence>
<evidence type="ECO:0000313" key="19">
    <source>
        <dbReference type="EMBL" id="MCE2594893.1"/>
    </source>
</evidence>
<dbReference type="InterPro" id="IPR000700">
    <property type="entry name" value="PAS-assoc_C"/>
</dbReference>
<evidence type="ECO:0000256" key="10">
    <source>
        <dbReference type="ARBA" id="ARBA00023012"/>
    </source>
</evidence>
<dbReference type="InterPro" id="IPR000014">
    <property type="entry name" value="PAS"/>
</dbReference>
<dbReference type="Pfam" id="PF00512">
    <property type="entry name" value="HisKA"/>
    <property type="match status" value="1"/>
</dbReference>
<keyword evidence="8" id="KW-0067">ATP-binding</keyword>
<keyword evidence="4" id="KW-1003">Cell membrane</keyword>
<keyword evidence="11" id="KW-0472">Membrane</keyword>
<dbReference type="Gene3D" id="2.10.70.100">
    <property type="match status" value="1"/>
</dbReference>
<dbReference type="PANTHER" id="PTHR45339:SF1">
    <property type="entry name" value="HYBRID SIGNAL TRANSDUCTION HISTIDINE KINASE J"/>
    <property type="match status" value="1"/>
</dbReference>
<evidence type="ECO:0000256" key="3">
    <source>
        <dbReference type="ARBA" id="ARBA00012438"/>
    </source>
</evidence>
<dbReference type="InterPro" id="IPR013655">
    <property type="entry name" value="PAS_fold_3"/>
</dbReference>
<dbReference type="Gene3D" id="3.30.565.10">
    <property type="entry name" value="Histidine kinase-like ATPase, C-terminal domain"/>
    <property type="match status" value="1"/>
</dbReference>
<dbReference type="Pfam" id="PF08447">
    <property type="entry name" value="PAS_3"/>
    <property type="match status" value="1"/>
</dbReference>
<dbReference type="SUPFAM" id="SSF47226">
    <property type="entry name" value="Histidine-containing phosphotransfer domain, HPT domain"/>
    <property type="match status" value="1"/>
</dbReference>
<dbReference type="InterPro" id="IPR005467">
    <property type="entry name" value="His_kinase_dom"/>
</dbReference>
<dbReference type="InterPro" id="IPR004358">
    <property type="entry name" value="Sig_transdc_His_kin-like_C"/>
</dbReference>
<dbReference type="InterPro" id="IPR008207">
    <property type="entry name" value="Sig_transdc_His_kin_Hpt_dom"/>
</dbReference>
<feature type="modified residue" description="4-aspartylphosphate" evidence="13">
    <location>
        <position position="857"/>
    </location>
</feature>
<dbReference type="SMART" id="SM00086">
    <property type="entry name" value="PAC"/>
    <property type="match status" value="2"/>
</dbReference>
<dbReference type="InterPro" id="IPR011006">
    <property type="entry name" value="CheY-like_superfamily"/>
</dbReference>
<dbReference type="EMBL" id="JAIMJA010000007">
    <property type="protein sequence ID" value="MCE2594893.1"/>
    <property type="molecule type" value="Genomic_DNA"/>
</dbReference>
<dbReference type="NCBIfam" id="TIGR00229">
    <property type="entry name" value="sensory_box"/>
    <property type="match status" value="1"/>
</dbReference>
<dbReference type="SMART" id="SM00388">
    <property type="entry name" value="HisKA"/>
    <property type="match status" value="1"/>
</dbReference>
<dbReference type="SMART" id="SM00091">
    <property type="entry name" value="PAS"/>
    <property type="match status" value="3"/>
</dbReference>
<evidence type="ECO:0000259" key="16">
    <source>
        <dbReference type="PROSITE" id="PS50112"/>
    </source>
</evidence>
<dbReference type="SMART" id="SM00387">
    <property type="entry name" value="HATPase_c"/>
    <property type="match status" value="1"/>
</dbReference>
<dbReference type="PROSITE" id="PS50109">
    <property type="entry name" value="HIS_KIN"/>
    <property type="match status" value="1"/>
</dbReference>
<dbReference type="Gene3D" id="3.40.50.2300">
    <property type="match status" value="1"/>
</dbReference>
<keyword evidence="7" id="KW-0547">Nucleotide-binding</keyword>
<keyword evidence="10" id="KW-0902">Two-component regulatory system</keyword>
<protein>
    <recommendedName>
        <fullName evidence="3">histidine kinase</fullName>
        <ecNumber evidence="3">2.7.13.3</ecNumber>
    </recommendedName>
</protein>
<dbReference type="PROSITE" id="PS50112">
    <property type="entry name" value="PAS"/>
    <property type="match status" value="1"/>
</dbReference>
<dbReference type="Pfam" id="PF02518">
    <property type="entry name" value="HATPase_c"/>
    <property type="match status" value="1"/>
</dbReference>
<dbReference type="InterPro" id="IPR003661">
    <property type="entry name" value="HisK_dim/P_dom"/>
</dbReference>
<dbReference type="Proteomes" id="UP001201273">
    <property type="component" value="Unassembled WGS sequence"/>
</dbReference>
<dbReference type="RefSeq" id="WP_233052403.1">
    <property type="nucleotide sequence ID" value="NZ_JAIMJA010000007.1"/>
</dbReference>
<dbReference type="InterPro" id="IPR001610">
    <property type="entry name" value="PAC"/>
</dbReference>
<keyword evidence="5 13" id="KW-0597">Phosphoprotein</keyword>
<evidence type="ECO:0000256" key="6">
    <source>
        <dbReference type="ARBA" id="ARBA00022692"/>
    </source>
</evidence>